<sequence length="113" mass="13030">MIITMTEHRVKRMAKRLQRVLDCLGIDLKYSACLELAARLCGFDSRWHYVHRDLDARLTPFDEFLSDNDFAIRDEFQMKTLEAAGLGVVARELLDRVNPTGSWARHTLPPAEL</sequence>
<reference evidence="2 3" key="2">
    <citation type="journal article" date="2022" name="Int. J. Syst. Evol. Microbiol.">
        <title>Strains of Bradyrhizobium barranii sp. nov. associated with legumes native to Canada are symbionts of soybeans and belong to different subspecies (subsp. barranii subsp. nov. and subsp. apii subsp. nov.) and symbiovars (sv. glycinearum and sv. septentrionale).</title>
        <authorList>
            <person name="Bromfield E.S.P."/>
            <person name="Cloutier S."/>
            <person name="Wasai-Hara S."/>
            <person name="Minamisawa K."/>
        </authorList>
    </citation>
    <scope>NUCLEOTIDE SEQUENCE [LARGE SCALE GENOMIC DNA]</scope>
    <source>
        <strain evidence="2 3">144S4</strain>
    </source>
</reference>
<accession>A0A939S5Q4</accession>
<reference evidence="1" key="1">
    <citation type="submission" date="2021-03" db="EMBL/GenBank/DDBJ databases">
        <title>Whole Genome Sequence of Bradyrhizobium sp. Strain 144S4.</title>
        <authorList>
            <person name="Bromfield E.S.P."/>
            <person name="Cloutier S."/>
        </authorList>
    </citation>
    <scope>NUCLEOTIDE SEQUENCE [LARGE SCALE GENOMIC DNA]</scope>
    <source>
        <strain evidence="1">144S4</strain>
    </source>
</reference>
<dbReference type="AlphaFoldDB" id="A0A939S5Q4"/>
<dbReference type="Proteomes" id="UP000664702">
    <property type="component" value="Chromosome"/>
</dbReference>
<gene>
    <name evidence="2" type="ORF">J4G43_026645</name>
    <name evidence="1" type="ORF">J4G43_28640</name>
</gene>
<name>A0A939S5Q4_9BRAD</name>
<dbReference type="KEGG" id="bban:J4G43_026645"/>
<protein>
    <submittedName>
        <fullName evidence="1">Uncharacterized protein</fullName>
    </submittedName>
</protein>
<organism evidence="1">
    <name type="scientific">Bradyrhizobium barranii subsp. barranii</name>
    <dbReference type="NCBI Taxonomy" id="2823807"/>
    <lineage>
        <taxon>Bacteria</taxon>
        <taxon>Pseudomonadati</taxon>
        <taxon>Pseudomonadota</taxon>
        <taxon>Alphaproteobacteria</taxon>
        <taxon>Hyphomicrobiales</taxon>
        <taxon>Nitrobacteraceae</taxon>
        <taxon>Bradyrhizobium</taxon>
        <taxon>Bradyrhizobium barranii</taxon>
    </lineage>
</organism>
<evidence type="ECO:0000313" key="2">
    <source>
        <dbReference type="EMBL" id="UEM08385.1"/>
    </source>
</evidence>
<evidence type="ECO:0000313" key="3">
    <source>
        <dbReference type="Proteomes" id="UP000664702"/>
    </source>
</evidence>
<dbReference type="EMBL" id="JAGEMI010000001">
    <property type="protein sequence ID" value="MBO1864743.1"/>
    <property type="molecule type" value="Genomic_DNA"/>
</dbReference>
<evidence type="ECO:0000313" key="1">
    <source>
        <dbReference type="EMBL" id="MBO1864743.1"/>
    </source>
</evidence>
<proteinExistence type="predicted"/>
<dbReference type="RefSeq" id="WP_208086794.1">
    <property type="nucleotide sequence ID" value="NZ_CP086136.1"/>
</dbReference>
<dbReference type="EMBL" id="CP086136">
    <property type="protein sequence ID" value="UEM08385.1"/>
    <property type="molecule type" value="Genomic_DNA"/>
</dbReference>